<dbReference type="EMBL" id="PVZS01000009">
    <property type="protein sequence ID" value="PSC05208.1"/>
    <property type="molecule type" value="Genomic_DNA"/>
</dbReference>
<name>A0A2T1HUA8_9HYPH</name>
<dbReference type="Proteomes" id="UP000239772">
    <property type="component" value="Unassembled WGS sequence"/>
</dbReference>
<dbReference type="InterPro" id="IPR007413">
    <property type="entry name" value="YcjX-like"/>
</dbReference>
<keyword evidence="2" id="KW-1185">Reference proteome</keyword>
<dbReference type="PANTHER" id="PTHR38605:SF1">
    <property type="entry name" value="ATPASE"/>
    <property type="match status" value="1"/>
</dbReference>
<dbReference type="Pfam" id="PF04317">
    <property type="entry name" value="DUF463"/>
    <property type="match status" value="1"/>
</dbReference>
<accession>A0A2T1HUA8</accession>
<dbReference type="PANTHER" id="PTHR38605">
    <property type="entry name" value="ATPASE-RELATED"/>
    <property type="match status" value="1"/>
</dbReference>
<protein>
    <submittedName>
        <fullName evidence="1">Amino acid regulated cytosolic protein</fullName>
    </submittedName>
</protein>
<dbReference type="OrthoDB" id="9777645at2"/>
<gene>
    <name evidence="1" type="ORF">SLNSH_10380</name>
</gene>
<evidence type="ECO:0000313" key="2">
    <source>
        <dbReference type="Proteomes" id="UP000239772"/>
    </source>
</evidence>
<sequence>MPPSFSDFAFEARIAAQSLVDSLGGLARPTLRLGVTGLSRSGKTVFITALVHALLRGARLPVFRAYAQGRIRKVTLEHQPDDAVPRFAYEDHLAALSGADRRWPESTSRIAELRLVIEYESAAGWVSGPRTLTLDIVDYPGEWLLDLSLLSKTYAEWSAEAVAACRHPARREGSQAFIEALGALDPGQPADETTARKLSDLFKGALAAARIEPLSFSALPPGRFLMPGDLAGSPALTFAPLDLPGGKEPPAGSLAAVMARRYEAYRSHVVRPFFRDHFARLDRQIVLVDAMAALNAGPAAVADLEKALDDVLLSFRTGRNTILSSLVSPRIDRVLFAATKADHLHHTSHDRLEAVLALLVDRAKRRAEGLGARVDVAAIASIRATREAQVRQGREELAAIVGTPLAGEVIGGERFDGETEAAVFPGELPEDPAKALARAGEADYGLRFVRFRPPAAATGADGRAGVLPHIRLDRALEFLLGDRLA</sequence>
<proteinExistence type="predicted"/>
<reference evidence="2" key="1">
    <citation type="submission" date="2018-03" db="EMBL/GenBank/DDBJ databases">
        <authorList>
            <person name="Sun L."/>
            <person name="Liu H."/>
            <person name="Chen W."/>
            <person name="Huang K."/>
            <person name="Liu W."/>
            <person name="Gao X."/>
        </authorList>
    </citation>
    <scope>NUCLEOTIDE SEQUENCE [LARGE SCALE GENOMIC DNA]</scope>
    <source>
        <strain evidence="2">SH9</strain>
    </source>
</reference>
<dbReference type="AlphaFoldDB" id="A0A2T1HUA8"/>
<organism evidence="1 2">
    <name type="scientific">Alsobacter soli</name>
    <dbReference type="NCBI Taxonomy" id="2109933"/>
    <lineage>
        <taxon>Bacteria</taxon>
        <taxon>Pseudomonadati</taxon>
        <taxon>Pseudomonadota</taxon>
        <taxon>Alphaproteobacteria</taxon>
        <taxon>Hyphomicrobiales</taxon>
        <taxon>Alsobacteraceae</taxon>
        <taxon>Alsobacter</taxon>
    </lineage>
</organism>
<evidence type="ECO:0000313" key="1">
    <source>
        <dbReference type="EMBL" id="PSC05208.1"/>
    </source>
</evidence>
<dbReference type="PIRSF" id="PIRSF019381">
    <property type="entry name" value="YcjX"/>
    <property type="match status" value="1"/>
</dbReference>
<dbReference type="RefSeq" id="WP_106336739.1">
    <property type="nucleotide sequence ID" value="NZ_PVZS01000009.1"/>
</dbReference>
<comment type="caution">
    <text evidence="1">The sequence shown here is derived from an EMBL/GenBank/DDBJ whole genome shotgun (WGS) entry which is preliminary data.</text>
</comment>